<gene>
    <name evidence="1" type="ORF">F3168_11110</name>
</gene>
<dbReference type="SUPFAM" id="SSF46689">
    <property type="entry name" value="Homeodomain-like"/>
    <property type="match status" value="1"/>
</dbReference>
<dbReference type="InterPro" id="IPR009057">
    <property type="entry name" value="Homeodomain-like_sf"/>
</dbReference>
<evidence type="ECO:0000313" key="1">
    <source>
        <dbReference type="EMBL" id="MQT17804.1"/>
    </source>
</evidence>
<keyword evidence="2" id="KW-1185">Reference proteome</keyword>
<accession>A0A7C9KNK9</accession>
<comment type="caution">
    <text evidence="1">The sequence shown here is derived from an EMBL/GenBank/DDBJ whole genome shotgun (WGS) entry which is preliminary data.</text>
</comment>
<dbReference type="RefSeq" id="WP_152578228.1">
    <property type="nucleotide sequence ID" value="NZ_JAATJI010000002.1"/>
</dbReference>
<dbReference type="PANTHER" id="PTHR34849">
    <property type="entry name" value="SSL5025 PROTEIN"/>
    <property type="match status" value="1"/>
</dbReference>
<dbReference type="Gene3D" id="1.10.10.10">
    <property type="entry name" value="Winged helix-like DNA-binding domain superfamily/Winged helix DNA-binding domain"/>
    <property type="match status" value="1"/>
</dbReference>
<dbReference type="PANTHER" id="PTHR34849:SF3">
    <property type="entry name" value="SSR2962 PROTEIN"/>
    <property type="match status" value="1"/>
</dbReference>
<dbReference type="InterPro" id="IPR036388">
    <property type="entry name" value="WH-like_DNA-bd_sf"/>
</dbReference>
<evidence type="ECO:0000313" key="2">
    <source>
        <dbReference type="Proteomes" id="UP000481327"/>
    </source>
</evidence>
<organism evidence="1 2">
    <name type="scientific">Sandarakinorhabdus fusca</name>
    <dbReference type="NCBI Taxonomy" id="1439888"/>
    <lineage>
        <taxon>Bacteria</taxon>
        <taxon>Pseudomonadati</taxon>
        <taxon>Pseudomonadota</taxon>
        <taxon>Alphaproteobacteria</taxon>
        <taxon>Sphingomonadales</taxon>
        <taxon>Sphingosinicellaceae</taxon>
        <taxon>Sandarakinorhabdus</taxon>
    </lineage>
</organism>
<dbReference type="AlphaFoldDB" id="A0A7C9KNK9"/>
<name>A0A7C9KNK9_9SPHN</name>
<dbReference type="Pfam" id="PF04255">
    <property type="entry name" value="DUF433"/>
    <property type="match status" value="1"/>
</dbReference>
<dbReference type="Proteomes" id="UP000481327">
    <property type="component" value="Unassembled WGS sequence"/>
</dbReference>
<dbReference type="EMBL" id="WIOL01000003">
    <property type="protein sequence ID" value="MQT17804.1"/>
    <property type="molecule type" value="Genomic_DNA"/>
</dbReference>
<sequence length="73" mass="7848">MATVTTRPTASVVSDPEILGGMPVVSGTRVPAETILAYIRKGADVEEIVGDYPYLPLGAREAVEFWARETGRL</sequence>
<dbReference type="InterPro" id="IPR007367">
    <property type="entry name" value="DUF433"/>
</dbReference>
<proteinExistence type="predicted"/>
<reference evidence="1 2" key="1">
    <citation type="submission" date="2019-09" db="EMBL/GenBank/DDBJ databases">
        <title>Polymorphobacter sp. isolated from a lake in China.</title>
        <authorList>
            <person name="Liu Z."/>
        </authorList>
    </citation>
    <scope>NUCLEOTIDE SEQUENCE [LARGE SCALE GENOMIC DNA]</scope>
    <source>
        <strain evidence="1 2">D40P</strain>
    </source>
</reference>
<dbReference type="OrthoDB" id="200074at2"/>
<protein>
    <submittedName>
        <fullName evidence="1">DUF433 domain-containing protein</fullName>
    </submittedName>
</protein>